<sequence length="384" mass="43080">MQSPIPRPFGSVTLREKFHILGTVLGLPAVLLWNIVTKPLVPHNREKRWKRVLIDTTLTTAFTGFNRVELQYILGPSRPIIEKWATKAKTPIEVEDIGEDARLIWIGPKKTDKVILYLHGGAFSLSLQKPCLDFWKYILTELKQRGQDVGFAMLEYSKPLSASITYVFMESHLTLYVALFPNATFPTPLRQAVRALEHLQSSGMQVQNLQITGDSAGGNLVIQLLSHILHPLDNVPQVNLSAPILGAYPLSPWTRLIVPSGNRYDGIDTLNSKKTTDWGSEILQDVPESHNVYLEAANASPTWFAGIDKVVSRVLITAGGNEMLVDDIIQFNDLFAKHHKDVKFVIQNGGVHDDPFNDFFFGERNPVVGVLMPLIIDWFFDGFD</sequence>
<reference evidence="1 2" key="1">
    <citation type="journal article" date="2019" name="Nat. Ecol. Evol.">
        <title>Megaphylogeny resolves global patterns of mushroom evolution.</title>
        <authorList>
            <person name="Varga T."/>
            <person name="Krizsan K."/>
            <person name="Foldi C."/>
            <person name="Dima B."/>
            <person name="Sanchez-Garcia M."/>
            <person name="Sanchez-Ramirez S."/>
            <person name="Szollosi G.J."/>
            <person name="Szarkandi J.G."/>
            <person name="Papp V."/>
            <person name="Albert L."/>
            <person name="Andreopoulos W."/>
            <person name="Angelini C."/>
            <person name="Antonin V."/>
            <person name="Barry K.W."/>
            <person name="Bougher N.L."/>
            <person name="Buchanan P."/>
            <person name="Buyck B."/>
            <person name="Bense V."/>
            <person name="Catcheside P."/>
            <person name="Chovatia M."/>
            <person name="Cooper J."/>
            <person name="Damon W."/>
            <person name="Desjardin D."/>
            <person name="Finy P."/>
            <person name="Geml J."/>
            <person name="Haridas S."/>
            <person name="Hughes K."/>
            <person name="Justo A."/>
            <person name="Karasinski D."/>
            <person name="Kautmanova I."/>
            <person name="Kiss B."/>
            <person name="Kocsube S."/>
            <person name="Kotiranta H."/>
            <person name="LaButti K.M."/>
            <person name="Lechner B.E."/>
            <person name="Liimatainen K."/>
            <person name="Lipzen A."/>
            <person name="Lukacs Z."/>
            <person name="Mihaltcheva S."/>
            <person name="Morgado L.N."/>
            <person name="Niskanen T."/>
            <person name="Noordeloos M.E."/>
            <person name="Ohm R.A."/>
            <person name="Ortiz-Santana B."/>
            <person name="Ovrebo C."/>
            <person name="Racz N."/>
            <person name="Riley R."/>
            <person name="Savchenko A."/>
            <person name="Shiryaev A."/>
            <person name="Soop K."/>
            <person name="Spirin V."/>
            <person name="Szebenyi C."/>
            <person name="Tomsovsky M."/>
            <person name="Tulloss R.E."/>
            <person name="Uehling J."/>
            <person name="Grigoriev I.V."/>
            <person name="Vagvolgyi C."/>
            <person name="Papp T."/>
            <person name="Martin F.M."/>
            <person name="Miettinen O."/>
            <person name="Hibbett D.S."/>
            <person name="Nagy L.G."/>
        </authorList>
    </citation>
    <scope>NUCLEOTIDE SEQUENCE [LARGE SCALE GENOMIC DNA]</scope>
    <source>
        <strain evidence="1 2">NL-1719</strain>
    </source>
</reference>
<evidence type="ECO:0000313" key="2">
    <source>
        <dbReference type="Proteomes" id="UP000308600"/>
    </source>
</evidence>
<protein>
    <submittedName>
        <fullName evidence="1">Alpha/beta-hydrolase</fullName>
    </submittedName>
</protein>
<gene>
    <name evidence="1" type="ORF">BDN72DRAFT_897399</name>
</gene>
<name>A0ACD3ATJ4_9AGAR</name>
<organism evidence="1 2">
    <name type="scientific">Pluteus cervinus</name>
    <dbReference type="NCBI Taxonomy" id="181527"/>
    <lineage>
        <taxon>Eukaryota</taxon>
        <taxon>Fungi</taxon>
        <taxon>Dikarya</taxon>
        <taxon>Basidiomycota</taxon>
        <taxon>Agaricomycotina</taxon>
        <taxon>Agaricomycetes</taxon>
        <taxon>Agaricomycetidae</taxon>
        <taxon>Agaricales</taxon>
        <taxon>Pluteineae</taxon>
        <taxon>Pluteaceae</taxon>
        <taxon>Pluteus</taxon>
    </lineage>
</organism>
<dbReference type="Proteomes" id="UP000308600">
    <property type="component" value="Unassembled WGS sequence"/>
</dbReference>
<dbReference type="EMBL" id="ML208333">
    <property type="protein sequence ID" value="TFK69293.1"/>
    <property type="molecule type" value="Genomic_DNA"/>
</dbReference>
<proteinExistence type="predicted"/>
<keyword evidence="2" id="KW-1185">Reference proteome</keyword>
<accession>A0ACD3ATJ4</accession>
<evidence type="ECO:0000313" key="1">
    <source>
        <dbReference type="EMBL" id="TFK69293.1"/>
    </source>
</evidence>